<dbReference type="KEGG" id="eiv:EIN_122250"/>
<evidence type="ECO:0000256" key="6">
    <source>
        <dbReference type="SAM" id="SignalP"/>
    </source>
</evidence>
<dbReference type="InterPro" id="IPR000719">
    <property type="entry name" value="Prot_kinase_dom"/>
</dbReference>
<evidence type="ECO:0000259" key="7">
    <source>
        <dbReference type="PROSITE" id="PS50011"/>
    </source>
</evidence>
<dbReference type="InterPro" id="IPR000742">
    <property type="entry name" value="EGF"/>
</dbReference>
<dbReference type="GO" id="GO:0004709">
    <property type="term" value="F:MAP kinase kinase kinase activity"/>
    <property type="evidence" value="ECO:0007669"/>
    <property type="project" value="UniProtKB-EC"/>
</dbReference>
<dbReference type="CDD" id="cd13999">
    <property type="entry name" value="STKc_MAP3K-like"/>
    <property type="match status" value="1"/>
</dbReference>
<keyword evidence="9" id="KW-1185">Reference proteome</keyword>
<dbReference type="InterPro" id="IPR008271">
    <property type="entry name" value="Ser/Thr_kinase_AS"/>
</dbReference>
<feature type="transmembrane region" description="Helical" evidence="5">
    <location>
        <begin position="1691"/>
        <end position="1719"/>
    </location>
</feature>
<feature type="binding site" evidence="4">
    <location>
        <position position="1896"/>
    </location>
    <ligand>
        <name>ATP</name>
        <dbReference type="ChEBI" id="CHEBI:30616"/>
    </ligand>
</feature>
<dbReference type="SUPFAM" id="SSF56112">
    <property type="entry name" value="Protein kinase-like (PK-like)"/>
    <property type="match status" value="1"/>
</dbReference>
<dbReference type="InterPro" id="IPR006212">
    <property type="entry name" value="Furin_repeat"/>
</dbReference>
<evidence type="ECO:0000256" key="4">
    <source>
        <dbReference type="PROSITE-ProRule" id="PRU10141"/>
    </source>
</evidence>
<evidence type="ECO:0000313" key="9">
    <source>
        <dbReference type="Proteomes" id="UP000014680"/>
    </source>
</evidence>
<dbReference type="EMBL" id="KB206380">
    <property type="protein sequence ID" value="ELP92314.1"/>
    <property type="molecule type" value="Genomic_DNA"/>
</dbReference>
<protein>
    <submittedName>
        <fullName evidence="8">Protein serine/threonine kinase, putative</fullName>
        <ecNumber evidence="8">2.7.11.25</ecNumber>
    </submittedName>
</protein>
<dbReference type="InterPro" id="IPR053215">
    <property type="entry name" value="TKL_Ser/Thr_kinase"/>
</dbReference>
<dbReference type="PROSITE" id="PS00107">
    <property type="entry name" value="PROTEIN_KINASE_ATP"/>
    <property type="match status" value="1"/>
</dbReference>
<keyword evidence="3 4" id="KW-0067">ATP-binding</keyword>
<dbReference type="SMART" id="SM00220">
    <property type="entry name" value="S_TKc"/>
    <property type="match status" value="1"/>
</dbReference>
<dbReference type="Gene3D" id="2.10.220.10">
    <property type="entry name" value="Hormone Receptor, Insulin-like Growth Factor Receptor 1, Chain A, domain 2"/>
    <property type="match status" value="2"/>
</dbReference>
<dbReference type="Proteomes" id="UP000014680">
    <property type="component" value="Unassembled WGS sequence"/>
</dbReference>
<name>A0A0A1UG38_ENTIV</name>
<gene>
    <name evidence="8" type="ORF">EIN_122250</name>
</gene>
<dbReference type="InterPro" id="IPR001245">
    <property type="entry name" value="Ser-Thr/Tyr_kinase_cat_dom"/>
</dbReference>
<dbReference type="SMART" id="SM00181">
    <property type="entry name" value="EGF"/>
    <property type="match status" value="20"/>
</dbReference>
<evidence type="ECO:0000313" key="8">
    <source>
        <dbReference type="EMBL" id="ELP92314.1"/>
    </source>
</evidence>
<dbReference type="OrthoDB" id="339325at2759"/>
<feature type="chain" id="PRO_5001980867" evidence="6">
    <location>
        <begin position="17"/>
        <end position="2135"/>
    </location>
</feature>
<dbReference type="SMART" id="SM00261">
    <property type="entry name" value="FU"/>
    <property type="match status" value="12"/>
</dbReference>
<dbReference type="GO" id="GO:0005524">
    <property type="term" value="F:ATP binding"/>
    <property type="evidence" value="ECO:0007669"/>
    <property type="project" value="UniProtKB-UniRule"/>
</dbReference>
<dbReference type="PANTHER" id="PTHR45756">
    <property type="entry name" value="PALMITOYLTRANSFERASE"/>
    <property type="match status" value="1"/>
</dbReference>
<evidence type="ECO:0000256" key="5">
    <source>
        <dbReference type="SAM" id="Phobius"/>
    </source>
</evidence>
<evidence type="ECO:0000256" key="1">
    <source>
        <dbReference type="ARBA" id="ARBA00022527"/>
    </source>
</evidence>
<feature type="signal peptide" evidence="6">
    <location>
        <begin position="1"/>
        <end position="16"/>
    </location>
</feature>
<dbReference type="PROSITE" id="PS50011">
    <property type="entry name" value="PROTEIN_KINASE_DOM"/>
    <property type="match status" value="1"/>
</dbReference>
<dbReference type="InterPro" id="IPR017441">
    <property type="entry name" value="Protein_kinase_ATP_BS"/>
</dbReference>
<keyword evidence="2 4" id="KW-0547">Nucleotide-binding</keyword>
<dbReference type="Gene3D" id="3.30.200.20">
    <property type="entry name" value="Phosphorylase Kinase, domain 1"/>
    <property type="match status" value="1"/>
</dbReference>
<reference evidence="8 9" key="1">
    <citation type="submission" date="2012-10" db="EMBL/GenBank/DDBJ databases">
        <authorList>
            <person name="Zafar N."/>
            <person name="Inman J."/>
            <person name="Hall N."/>
            <person name="Lorenzi H."/>
            <person name="Caler E."/>
        </authorList>
    </citation>
    <scope>NUCLEOTIDE SEQUENCE [LARGE SCALE GENOMIC DNA]</scope>
    <source>
        <strain evidence="8 9">IP1</strain>
    </source>
</reference>
<dbReference type="PANTHER" id="PTHR45756:SF1">
    <property type="entry name" value="PROTEIN KINASE DOMAIN CONTAINING PROTEIN"/>
    <property type="match status" value="1"/>
</dbReference>
<dbReference type="GeneID" id="14891289"/>
<dbReference type="Pfam" id="PF00069">
    <property type="entry name" value="Pkinase"/>
    <property type="match status" value="1"/>
</dbReference>
<dbReference type="InterPro" id="IPR009030">
    <property type="entry name" value="Growth_fac_rcpt_cys_sf"/>
</dbReference>
<dbReference type="Gene3D" id="1.10.510.10">
    <property type="entry name" value="Transferase(Phosphotransferase) domain 1"/>
    <property type="match status" value="1"/>
</dbReference>
<feature type="domain" description="Protein kinase" evidence="7">
    <location>
        <begin position="1868"/>
        <end position="2132"/>
    </location>
</feature>
<dbReference type="VEuPathDB" id="AmoebaDB:EIN_122250"/>
<dbReference type="PRINTS" id="PR00109">
    <property type="entry name" value="TYRKINASE"/>
</dbReference>
<evidence type="ECO:0000256" key="3">
    <source>
        <dbReference type="ARBA" id="ARBA00022840"/>
    </source>
</evidence>
<sequence length="2135" mass="237416">MICCTLLTFFFALSYSLYWCQSGEDKVECFSKVQYQCTSDNFFFENNTLFVSKVTHPTIKCNLVENFKVSVSDDVMSLNGCSLCSPGYQIVRCNTTDFYCSRESDSFRSTCSIICDSYNSLVLSDSSFNCCGTNCVTESCVLSSYKFSTCSSCKSNYHMNSNICVPTCYSGNCKYCSPTNPNTCLECYIGFFLEGTSCNTCSAMSNCMQCDHFVKNCTQCSTNYYLSKFSDHYECTMCHYACKVCSNYIGCTQCLAGYYLNAGQCVQCDWSCGGACADVTGICTNCSSNLVFSNPKSKSCIQCRDFDNNCGQCYPNGERKCYECQSAFYPTTNGKCTSCDQSCAYGKCNSVTGICSECASGYTKNISDSISCVSCTDFDDKCEVCSTSIRKCNQCTSGLFPSTLSPFKCVECDKTCLGMCDSTTSHCYSCVDEYVLRLKNSTTCELCQNFDQNCLQCDVNGNRKCVQCETNYYVDTNGRCSSCGEHCSKCGSLTGECIECDENYIYSETDNRMCELCNTFDTNCISCSRNSSRICENCIKGMYPETSSGKCVNCGINCFDCNTTNGICLICESGFTLKKPKNLECELCVHFDENCDVCSTSERKCIVCKTGFYPDSNGVCFRCDLNLNCLECDSKNGTCTKCVTNTIFTTPKGPNCVNCNTIMSHCVKCSSDFTEKCVECDDGFYPNKSGTCIECDYTCDNKCESTTGVCKSCQSNFVFTKIESTKCDNCSLFDTNCVLCSTSFDRKCIECQEGKYPKLNKNETTCSDCDSTCNSKCDTRNGYCTGCQTNYVLYEISSLKCQSCSSFDLNCLNCSLDYTRNCVVCKPGYYVVNGKCKPCDLTCGGSCDTNTGFCTSCATNKVFSLTNKSICIDCNQLDQNCVTCAANGIRQCVTCTNGKYANSEGQCADCSSECGELCDGTTGKCTACTYNKVLKNNDSGECEECTEFDLNCITCATDASRNCILCNTGYYPVNNNNTKKCQMCDITCGGYCNTENGICTGCLENYIFISNTSKTCQSCNSFDKNCNTCSPLFEKKCVKCGIGYYVEENGSCSQCFSINGNCLKCSQTEKKCQQCKDPFHINLEGKCVECDEGEYKISEYECSNCFKSVPNCKKCTSLSVGKTRCVECFEPYTTDDNGNCVSCGESKYYNNKTLNCEQNNVTCFRQISKEKCLKCNENNFLSDGVCIKTTQCDNFSNITTTSCDCYNQLSINSDCQSIGSNCKYQKVVKSLSICVNCNDNFTNVNGNCISNKNNQELIRNGNIFQCYNNMNVGYNNSCVKCNEYNEVCVTNNNIENALKCKYEAIYGTVNSKCSLDENCELVKSGFCNKCKSTNKELVKGKCSGCKTTNCENCEGGKCKRCSVGYLYYKENWCISSNNVKCTKANRIGCVVCSEGYYQTDAKNVEDKYDYCVPIESTTVTNCKRYSAKNNKCVECLDAFKLKGGICAETFDEDDKLKTNTKTATETSCQIRNNKGCQHCADGYYNINNECVQCQNDCLTCYNTTYCTSCKDGFYLSADMTCKSLGALQESCNIALPGGGGCAICNSGYYREGISCTQCDESCALCVNSYECLACKDGYFNIPSEGKLCESNTTLTNCGLSSSSGCERCVSGHFLSNYKCYECSSNCTSCESESVCTICNEREYVLVDSQCLYFTKVEFCVSALNSKCVKCEGNHKASDDGDSCVDSVKLGVVIGIPISVLILIKIVVSTIIVTIIILILHNKEEEKYHNICVFKMSRSNIAMISINKVLCCNKTTICFNTEEDDYIPVDEESRDLICIGNKSKHHLKVQFSVIEGCDCYEIRTVPSIVTLKKGEACEFEIFIKPLCSCKIKENVLVIGLDLVNDIQYTEKLNIETTTVQSTKLNYRELEEDIKIGEGSFGIVYKGIYRGSEVAIKKLKSLNATKEAVEEFENEVTMLDKFRSEFIIHFYGACFIPEHICMVTEFALYGSLRDLMKHQKSNEIRLKIKMKIIIDTSKGILYLHENGILHRDIKPDNILVVSLENEMNVNGKLTDFGSSRNINLLTTNMTFTKGIGTPVYMSEEVLKKEKYKKPADIYSLAITMYEMFIWGDIFPKNEFKFAWIIADFVSSGKRKEKPIDMDQQLFELIQKTWASKPEDRPTIDKVIDDLQKYYIIC</sequence>
<keyword evidence="1" id="KW-0723">Serine/threonine-protein kinase</keyword>
<accession>A0A0A1UG38</accession>
<keyword evidence="8" id="KW-0418">Kinase</keyword>
<evidence type="ECO:0000256" key="2">
    <source>
        <dbReference type="ARBA" id="ARBA00022741"/>
    </source>
</evidence>
<dbReference type="EC" id="2.7.11.25" evidence="8"/>
<keyword evidence="5" id="KW-0472">Membrane</keyword>
<keyword evidence="5" id="KW-0812">Transmembrane</keyword>
<proteinExistence type="predicted"/>
<dbReference type="InterPro" id="IPR011009">
    <property type="entry name" value="Kinase-like_dom_sf"/>
</dbReference>
<organism evidence="8 9">
    <name type="scientific">Entamoeba invadens IP1</name>
    <dbReference type="NCBI Taxonomy" id="370355"/>
    <lineage>
        <taxon>Eukaryota</taxon>
        <taxon>Amoebozoa</taxon>
        <taxon>Evosea</taxon>
        <taxon>Archamoebae</taxon>
        <taxon>Mastigamoebida</taxon>
        <taxon>Entamoebidae</taxon>
        <taxon>Entamoeba</taxon>
    </lineage>
</organism>
<dbReference type="SUPFAM" id="SSF57184">
    <property type="entry name" value="Growth factor receptor domain"/>
    <property type="match status" value="8"/>
</dbReference>
<keyword evidence="8" id="KW-0808">Transferase</keyword>
<keyword evidence="5" id="KW-1133">Transmembrane helix</keyword>
<dbReference type="PROSITE" id="PS00108">
    <property type="entry name" value="PROTEIN_KINASE_ST"/>
    <property type="match status" value="1"/>
</dbReference>
<dbReference type="RefSeq" id="XP_004259085.1">
    <property type="nucleotide sequence ID" value="XM_004259037.1"/>
</dbReference>
<keyword evidence="6" id="KW-0732">Signal</keyword>